<evidence type="ECO:0000313" key="1">
    <source>
        <dbReference type="EMBL" id="KAE8055095.1"/>
    </source>
</evidence>
<organism evidence="1 2">
    <name type="scientific">Carpinus fangiana</name>
    <dbReference type="NCBI Taxonomy" id="176857"/>
    <lineage>
        <taxon>Eukaryota</taxon>
        <taxon>Viridiplantae</taxon>
        <taxon>Streptophyta</taxon>
        <taxon>Embryophyta</taxon>
        <taxon>Tracheophyta</taxon>
        <taxon>Spermatophyta</taxon>
        <taxon>Magnoliopsida</taxon>
        <taxon>eudicotyledons</taxon>
        <taxon>Gunneridae</taxon>
        <taxon>Pentapetalae</taxon>
        <taxon>rosids</taxon>
        <taxon>fabids</taxon>
        <taxon>Fagales</taxon>
        <taxon>Betulaceae</taxon>
        <taxon>Carpinus</taxon>
    </lineage>
</organism>
<dbReference type="AlphaFoldDB" id="A0A5N6R4P6"/>
<keyword evidence="2" id="KW-1185">Reference proteome</keyword>
<name>A0A5N6R4P6_9ROSI</name>
<reference evidence="1 2" key="1">
    <citation type="submission" date="2019-06" db="EMBL/GenBank/DDBJ databases">
        <title>A chromosomal-level reference genome of Carpinus fangiana (Coryloideae, Betulaceae).</title>
        <authorList>
            <person name="Yang X."/>
            <person name="Wang Z."/>
            <person name="Zhang L."/>
            <person name="Hao G."/>
            <person name="Liu J."/>
            <person name="Yang Y."/>
        </authorList>
    </citation>
    <scope>NUCLEOTIDE SEQUENCE [LARGE SCALE GENOMIC DNA]</scope>
    <source>
        <strain evidence="1">Cfa_2016G</strain>
        <tissue evidence="1">Leaf</tissue>
    </source>
</reference>
<evidence type="ECO:0000313" key="2">
    <source>
        <dbReference type="Proteomes" id="UP000327013"/>
    </source>
</evidence>
<dbReference type="EMBL" id="CM017325">
    <property type="protein sequence ID" value="KAE8055095.1"/>
    <property type="molecule type" value="Genomic_DNA"/>
</dbReference>
<protein>
    <submittedName>
        <fullName evidence="1">Uncharacterized protein</fullName>
    </submittedName>
</protein>
<accession>A0A5N6R4P6</accession>
<gene>
    <name evidence="1" type="ORF">FH972_011956</name>
</gene>
<sequence>MIEYGVAEFWTRHTVIYDPDRVMWGPLSFSSSGELLASTGAGELLFYDRRPRETKKLGDLYVDKMTNALRASVFEAEKYENSVGSLLEA</sequence>
<dbReference type="Proteomes" id="UP000327013">
    <property type="component" value="Chromosome 5"/>
</dbReference>
<proteinExistence type="predicted"/>